<dbReference type="PIRSF" id="PIRSF006816">
    <property type="entry name" value="Cyc3_hyd_g"/>
    <property type="match status" value="1"/>
</dbReference>
<evidence type="ECO:0000313" key="4">
    <source>
        <dbReference type="EMBL" id="OIN98695.1"/>
    </source>
</evidence>
<keyword evidence="2" id="KW-0411">Iron-sulfur</keyword>
<gene>
    <name evidence="4" type="ORF">AUJ66_00335</name>
</gene>
<protein>
    <submittedName>
        <fullName evidence="4">Ferredoxin-NADP reductase</fullName>
    </submittedName>
</protein>
<dbReference type="InterPro" id="IPR017927">
    <property type="entry name" value="FAD-bd_FR_type"/>
</dbReference>
<dbReference type="STRING" id="1817893.AUJ66_00335"/>
<dbReference type="InterPro" id="IPR050353">
    <property type="entry name" value="PyrK_electron_transfer"/>
</dbReference>
<dbReference type="Gene3D" id="2.40.30.10">
    <property type="entry name" value="Translation factors"/>
    <property type="match status" value="1"/>
</dbReference>
<dbReference type="SUPFAM" id="SSF63380">
    <property type="entry name" value="Riboflavin synthase domain-like"/>
    <property type="match status" value="1"/>
</dbReference>
<dbReference type="Pfam" id="PF10418">
    <property type="entry name" value="DHODB_Fe-S_bind"/>
    <property type="match status" value="1"/>
</dbReference>
<dbReference type="NCBIfam" id="NF004862">
    <property type="entry name" value="PRK06222.1"/>
    <property type="match status" value="1"/>
</dbReference>
<dbReference type="InterPro" id="IPR019480">
    <property type="entry name" value="Dihydroorotate_DH_Fe-S-bd"/>
</dbReference>
<dbReference type="CDD" id="cd06219">
    <property type="entry name" value="DHOD_e_trans_like1"/>
    <property type="match status" value="1"/>
</dbReference>
<feature type="binding site" evidence="2">
    <location>
        <position position="226"/>
    </location>
    <ligand>
        <name>[2Fe-2S] cluster</name>
        <dbReference type="ChEBI" id="CHEBI:190135"/>
    </ligand>
</feature>
<evidence type="ECO:0000256" key="1">
    <source>
        <dbReference type="PIRSR" id="PIRSR006816-1"/>
    </source>
</evidence>
<keyword evidence="2" id="KW-0001">2Fe-2S</keyword>
<comment type="cofactor">
    <cofactor evidence="1">
        <name>FAD</name>
        <dbReference type="ChEBI" id="CHEBI:57692"/>
    </cofactor>
    <text evidence="1">Binds 1 FAD per subunit.</text>
</comment>
<dbReference type="Gene3D" id="3.40.50.80">
    <property type="entry name" value="Nucleotide-binding domain of ferredoxin-NADP reductase (FNR) module"/>
    <property type="match status" value="1"/>
</dbReference>
<dbReference type="AlphaFoldDB" id="A0A1J4SH48"/>
<dbReference type="EMBL" id="MNUO01000005">
    <property type="protein sequence ID" value="OIN98695.1"/>
    <property type="molecule type" value="Genomic_DNA"/>
</dbReference>
<evidence type="ECO:0000259" key="3">
    <source>
        <dbReference type="PROSITE" id="PS51384"/>
    </source>
</evidence>
<feature type="binding site" evidence="2">
    <location>
        <position position="223"/>
    </location>
    <ligand>
        <name>[2Fe-2S] cluster</name>
        <dbReference type="ChEBI" id="CHEBI:190135"/>
    </ligand>
</feature>
<evidence type="ECO:0000313" key="5">
    <source>
        <dbReference type="Proteomes" id="UP000182278"/>
    </source>
</evidence>
<evidence type="ECO:0000256" key="2">
    <source>
        <dbReference type="PIRSR" id="PIRSR006816-2"/>
    </source>
</evidence>
<comment type="cofactor">
    <cofactor evidence="2">
        <name>[2Fe-2S] cluster</name>
        <dbReference type="ChEBI" id="CHEBI:190135"/>
    </cofactor>
    <text evidence="2">Binds 1 [2Fe-2S] cluster per subunit.</text>
</comment>
<name>A0A1J4SH48_9BACT</name>
<comment type="caution">
    <text evidence="4">The sequence shown here is derived from an EMBL/GenBank/DDBJ whole genome shotgun (WGS) entry which is preliminary data.</text>
</comment>
<dbReference type="InterPro" id="IPR039261">
    <property type="entry name" value="FNR_nucleotide-bd"/>
</dbReference>
<sequence length="275" mass="30150">MGYKILKKEILAPGIKSFEISAPLVSNKFKPGQFLVLRLHEKAERIPLTIVDAEPSSGSVKIVFQEIGKSTIEIAKLNENDEIMDVLGPLGKESEIELYGEVLGIAGGVGAAPVYPILKSLKKIGNRITTILGAKSRELLIMEEELSGISDKLLITTDDGSKGEKGFVTTPLKLMFEQGFCPQIVWAIGPLIMMKNVCAVTKSFGIKTIVSLNPIMLDGTGMCGCCRVSIGNKTKFTCVDGPEFDGHLVDFNELILRNNRFIEEEKISLERYNNE</sequence>
<feature type="domain" description="FAD-binding FR-type" evidence="3">
    <location>
        <begin position="1"/>
        <end position="96"/>
    </location>
</feature>
<reference evidence="4 5" key="1">
    <citation type="journal article" date="2016" name="Environ. Microbiol.">
        <title>Genomic resolution of a cold subsurface aquifer community provides metabolic insights for novel microbes adapted to high CO concentrations.</title>
        <authorList>
            <person name="Probst A.J."/>
            <person name="Castelle C.J."/>
            <person name="Singh A."/>
            <person name="Brown C.T."/>
            <person name="Anantharaman K."/>
            <person name="Sharon I."/>
            <person name="Hug L.A."/>
            <person name="Burstein D."/>
            <person name="Emerson J.B."/>
            <person name="Thomas B.C."/>
            <person name="Banfield J.F."/>
        </authorList>
    </citation>
    <scope>NUCLEOTIDE SEQUENCE [LARGE SCALE GENOMIC DNA]</scope>
    <source>
        <strain evidence="4">CG1_02_38_46</strain>
    </source>
</reference>
<dbReference type="GO" id="GO:0050660">
    <property type="term" value="F:flavin adenine dinucleotide binding"/>
    <property type="evidence" value="ECO:0007669"/>
    <property type="project" value="InterPro"/>
</dbReference>
<keyword evidence="2" id="KW-0479">Metal-binding</keyword>
<dbReference type="GO" id="GO:0016491">
    <property type="term" value="F:oxidoreductase activity"/>
    <property type="evidence" value="ECO:0007669"/>
    <property type="project" value="InterPro"/>
</dbReference>
<dbReference type="Proteomes" id="UP000182278">
    <property type="component" value="Unassembled WGS sequence"/>
</dbReference>
<organism evidence="4 5">
    <name type="scientific">Candidatus Desantisbacteria bacterium CG1_02_38_46</name>
    <dbReference type="NCBI Taxonomy" id="1817893"/>
    <lineage>
        <taxon>Bacteria</taxon>
        <taxon>Candidatus Desantisiibacteriota</taxon>
    </lineage>
</organism>
<dbReference type="PROSITE" id="PS51384">
    <property type="entry name" value="FAD_FR"/>
    <property type="match status" value="1"/>
</dbReference>
<accession>A0A1J4SH48</accession>
<feature type="binding site" evidence="2">
    <location>
        <position position="238"/>
    </location>
    <ligand>
        <name>[2Fe-2S] cluster</name>
        <dbReference type="ChEBI" id="CHEBI:190135"/>
    </ligand>
</feature>
<feature type="binding site" evidence="1">
    <location>
        <begin position="63"/>
        <end position="65"/>
    </location>
    <ligand>
        <name>FAD</name>
        <dbReference type="ChEBI" id="CHEBI:57692"/>
    </ligand>
</feature>
<dbReference type="GO" id="GO:0046872">
    <property type="term" value="F:metal ion binding"/>
    <property type="evidence" value="ECO:0007669"/>
    <property type="project" value="UniProtKB-KW"/>
</dbReference>
<dbReference type="InterPro" id="IPR017938">
    <property type="entry name" value="Riboflavin_synthase-like_b-brl"/>
</dbReference>
<dbReference type="InterPro" id="IPR012165">
    <property type="entry name" value="Cyt_c3_hydrogenase_gsu"/>
</dbReference>
<keyword evidence="1" id="KW-0274">FAD</keyword>
<proteinExistence type="predicted"/>
<keyword evidence="2" id="KW-0408">Iron</keyword>
<dbReference type="SUPFAM" id="SSF52343">
    <property type="entry name" value="Ferredoxin reductase-like, C-terminal NADP-linked domain"/>
    <property type="match status" value="1"/>
</dbReference>
<keyword evidence="1" id="KW-0285">Flavoprotein</keyword>
<dbReference type="GO" id="GO:0051537">
    <property type="term" value="F:2 iron, 2 sulfur cluster binding"/>
    <property type="evidence" value="ECO:0007669"/>
    <property type="project" value="UniProtKB-KW"/>
</dbReference>
<dbReference type="GO" id="GO:0006221">
    <property type="term" value="P:pyrimidine nucleotide biosynthetic process"/>
    <property type="evidence" value="ECO:0007669"/>
    <property type="project" value="InterPro"/>
</dbReference>
<dbReference type="PANTHER" id="PTHR43513">
    <property type="entry name" value="DIHYDROOROTATE DEHYDROGENASE B (NAD(+)), ELECTRON TRANSFER SUBUNIT"/>
    <property type="match status" value="1"/>
</dbReference>
<dbReference type="PANTHER" id="PTHR43513:SF3">
    <property type="entry name" value="DIHYDROOROTATE DEHYDROGENASE B (NAD(+)), ELECTRON TRANSFER SUBUNIT-RELATED"/>
    <property type="match status" value="1"/>
</dbReference>